<evidence type="ECO:0000256" key="1">
    <source>
        <dbReference type="SAM" id="MobiDB-lite"/>
    </source>
</evidence>
<feature type="compositionally biased region" description="Polar residues" evidence="1">
    <location>
        <begin position="110"/>
        <end position="126"/>
    </location>
</feature>
<feature type="region of interest" description="Disordered" evidence="1">
    <location>
        <begin position="1"/>
        <end position="126"/>
    </location>
</feature>
<evidence type="ECO:0000313" key="2">
    <source>
        <dbReference type="EMBL" id="CAA9557695.1"/>
    </source>
</evidence>
<dbReference type="AlphaFoldDB" id="A0A6J4UTA3"/>
<reference evidence="2" key="1">
    <citation type="submission" date="2020-02" db="EMBL/GenBank/DDBJ databases">
        <authorList>
            <person name="Meier V. D."/>
        </authorList>
    </citation>
    <scope>NUCLEOTIDE SEQUENCE</scope>
    <source>
        <strain evidence="2">AVDCRST_MAG49</strain>
    </source>
</reference>
<dbReference type="EMBL" id="CADCWG010000149">
    <property type="protein sequence ID" value="CAA9557695.1"/>
    <property type="molecule type" value="Genomic_DNA"/>
</dbReference>
<protein>
    <submittedName>
        <fullName evidence="2">Uncharacterized protein</fullName>
    </submittedName>
</protein>
<name>A0A6J4UTA3_9BACT</name>
<accession>A0A6J4UTA3</accession>
<sequence length="126" mass="13068">MSDAPALVIPPPASAGSPLRDHRADPTRAPGSAARVPSVRTVPRDDRFLPAEADAADPRPHRRPAPLRRGTARTRGASNLCAPHGATAALPVDIGRGRQTAGPRPLPRPCTTTGRGRPSATTGGRE</sequence>
<proteinExistence type="predicted"/>
<organism evidence="2">
    <name type="scientific">uncultured Thermomicrobiales bacterium</name>
    <dbReference type="NCBI Taxonomy" id="1645740"/>
    <lineage>
        <taxon>Bacteria</taxon>
        <taxon>Pseudomonadati</taxon>
        <taxon>Thermomicrobiota</taxon>
        <taxon>Thermomicrobia</taxon>
        <taxon>Thermomicrobiales</taxon>
        <taxon>environmental samples</taxon>
    </lineage>
</organism>
<feature type="compositionally biased region" description="Basic residues" evidence="1">
    <location>
        <begin position="60"/>
        <end position="72"/>
    </location>
</feature>
<gene>
    <name evidence="2" type="ORF">AVDCRST_MAG49-2236</name>
</gene>